<dbReference type="PANTHER" id="PTHR39963:SF1">
    <property type="entry name" value="MNMC-LIKE METHYLTRANSFERASE DOMAIN-CONTAINING PROTEIN"/>
    <property type="match status" value="1"/>
</dbReference>
<organism evidence="2">
    <name type="scientific">Planktothrix agardhii</name>
    <name type="common">Oscillatoria agardhii</name>
    <dbReference type="NCBI Taxonomy" id="1160"/>
    <lineage>
        <taxon>Bacteria</taxon>
        <taxon>Bacillati</taxon>
        <taxon>Cyanobacteriota</taxon>
        <taxon>Cyanophyceae</taxon>
        <taxon>Oscillatoriophycideae</taxon>
        <taxon>Oscillatoriales</taxon>
        <taxon>Microcoleaceae</taxon>
        <taxon>Planktothrix</taxon>
    </lineage>
</organism>
<proteinExistence type="predicted"/>
<dbReference type="AlphaFoldDB" id="A0A1J1JHQ2"/>
<evidence type="ECO:0000313" key="2">
    <source>
        <dbReference type="EMBL" id="CUM61006.1"/>
    </source>
</evidence>
<dbReference type="EMBL" id="LO018304">
    <property type="protein sequence ID" value="CUM61006.1"/>
    <property type="molecule type" value="Genomic_DNA"/>
</dbReference>
<sequence length="303" mass="34038">MTEQEKLTPQLTADGSFTFFSSEFRELFHSHFGAKQEAECKFVEPLQLRKKAATSSLYLLDICYGLGYNTAAALTAIWEVNPNCKIEWIGLEFYQQIPQSALEYNLLNAYPNYIQDILKEIAQNQHLKTELFNANLIIGDARNTISTVYNSGFKADAIFLDPFSPAHCPQLWTVEFLTLVAQCLKPQGHLATYSCSATARSALIQAGLHISSTPPVGRRTPGTLASLNPSDLPPLSPKEQEHLKTRAAVPYRDPSLSDIAEVIILRRQAEQDTCTLEPTSHWKKRWRSEKILEDAMIVSVTYN</sequence>
<dbReference type="GO" id="GO:0016645">
    <property type="term" value="F:oxidoreductase activity, acting on the CH-NH group of donors"/>
    <property type="evidence" value="ECO:0007669"/>
    <property type="project" value="InterPro"/>
</dbReference>
<reference evidence="2" key="1">
    <citation type="submission" date="2015-09" db="EMBL/GenBank/DDBJ databases">
        <authorList>
            <person name="Jackson K.R."/>
            <person name="Lunt B.L."/>
            <person name="Fisher J.N.B."/>
            <person name="Gardner A.V."/>
            <person name="Bailey M.E."/>
            <person name="Deus L.M."/>
            <person name="Earl A.S."/>
            <person name="Gibby P.D."/>
            <person name="Hartmann K.A."/>
            <person name="Liu J.E."/>
            <person name="Manci A.M."/>
            <person name="Nielsen D.A."/>
            <person name="Solomon M.B."/>
            <person name="Breakwell D.P."/>
            <person name="Burnett S.H."/>
            <person name="Grose J.H."/>
        </authorList>
    </citation>
    <scope>NUCLEOTIDE SEQUENCE</scope>
    <source>
        <strain evidence="2">7805</strain>
    </source>
</reference>
<evidence type="ECO:0000259" key="1">
    <source>
        <dbReference type="Pfam" id="PF05430"/>
    </source>
</evidence>
<protein>
    <recommendedName>
        <fullName evidence="1">MnmC-like methyltransferase domain-containing protein</fullName>
    </recommendedName>
</protein>
<feature type="domain" description="MnmC-like methyltransferase" evidence="1">
    <location>
        <begin position="113"/>
        <end position="227"/>
    </location>
</feature>
<accession>A0A1J1JHQ2</accession>
<dbReference type="Pfam" id="PF05430">
    <property type="entry name" value="Methyltransf_30"/>
    <property type="match status" value="1"/>
</dbReference>
<dbReference type="InterPro" id="IPR029063">
    <property type="entry name" value="SAM-dependent_MTases_sf"/>
</dbReference>
<gene>
    <name evidence="2" type="ORF">PLAM_3040</name>
</gene>
<dbReference type="SUPFAM" id="SSF53335">
    <property type="entry name" value="S-adenosyl-L-methionine-dependent methyltransferases"/>
    <property type="match status" value="1"/>
</dbReference>
<dbReference type="PANTHER" id="PTHR39963">
    <property type="entry name" value="SLL0983 PROTEIN"/>
    <property type="match status" value="1"/>
</dbReference>
<dbReference type="RefSeq" id="WP_254034417.1">
    <property type="nucleotide sequence ID" value="NZ_LR882950.1"/>
</dbReference>
<dbReference type="InterPro" id="IPR008471">
    <property type="entry name" value="MnmC-like_methylTransf"/>
</dbReference>
<dbReference type="Gene3D" id="3.40.50.150">
    <property type="entry name" value="Vaccinia Virus protein VP39"/>
    <property type="match status" value="1"/>
</dbReference>
<name>A0A1J1JHQ2_PLAAG</name>